<dbReference type="InterPro" id="IPR036291">
    <property type="entry name" value="NAD(P)-bd_dom_sf"/>
</dbReference>
<comment type="similarity">
    <text evidence="1">Belongs to the short-chain dehydrogenases/reductases (SDR) family.</text>
</comment>
<reference evidence="3 4" key="1">
    <citation type="submission" date="2019-07" db="EMBL/GenBank/DDBJ databases">
        <title>Whole genome shotgun sequence of Vibrio superstes NBRC 103154.</title>
        <authorList>
            <person name="Hosoyama A."/>
            <person name="Uohara A."/>
            <person name="Ohji S."/>
            <person name="Ichikawa N."/>
        </authorList>
    </citation>
    <scope>NUCLEOTIDE SEQUENCE [LARGE SCALE GENOMIC DNA]</scope>
    <source>
        <strain evidence="3 4">NBRC 103154</strain>
    </source>
</reference>
<keyword evidence="2" id="KW-0560">Oxidoreductase</keyword>
<evidence type="ECO:0000313" key="4">
    <source>
        <dbReference type="Proteomes" id="UP000321113"/>
    </source>
</evidence>
<gene>
    <name evidence="3" type="ORF">VSU01S_11440</name>
</gene>
<accession>A0A511QNJ7</accession>
<organism evidence="3 4">
    <name type="scientific">Vibrio superstes NBRC 103154</name>
    <dbReference type="NCBI Taxonomy" id="1219062"/>
    <lineage>
        <taxon>Bacteria</taxon>
        <taxon>Pseudomonadati</taxon>
        <taxon>Pseudomonadota</taxon>
        <taxon>Gammaproteobacteria</taxon>
        <taxon>Vibrionales</taxon>
        <taxon>Vibrionaceae</taxon>
        <taxon>Vibrio</taxon>
    </lineage>
</organism>
<dbReference type="PANTHER" id="PTHR24320">
    <property type="entry name" value="RETINOL DEHYDROGENASE"/>
    <property type="match status" value="1"/>
</dbReference>
<dbReference type="PRINTS" id="PR00081">
    <property type="entry name" value="GDHRDH"/>
</dbReference>
<dbReference type="AlphaFoldDB" id="A0A511QNJ7"/>
<dbReference type="PANTHER" id="PTHR24320:SF148">
    <property type="entry name" value="NAD(P)-BINDING ROSSMANN-FOLD SUPERFAMILY PROTEIN"/>
    <property type="match status" value="1"/>
</dbReference>
<evidence type="ECO:0008006" key="5">
    <source>
        <dbReference type="Google" id="ProtNLM"/>
    </source>
</evidence>
<name>A0A511QNJ7_9VIBR</name>
<evidence type="ECO:0000313" key="3">
    <source>
        <dbReference type="EMBL" id="GEM78899.1"/>
    </source>
</evidence>
<evidence type="ECO:0000256" key="2">
    <source>
        <dbReference type="ARBA" id="ARBA00023002"/>
    </source>
</evidence>
<dbReference type="GO" id="GO:0016491">
    <property type="term" value="F:oxidoreductase activity"/>
    <property type="evidence" value="ECO:0007669"/>
    <property type="project" value="UniProtKB-KW"/>
</dbReference>
<sequence length="318" mass="34072">MSLSSVLITGANAGLGFEAARQFALREGISKVILACRDKAKAQDAQQRLEQLTEKKIFETLIVDVGDLDSCRSAAENLETKVDGIVLNAGGGGGTEPTKVTKDGVMFVLGVNVLGHVHFTDLLMENGKLSDKGSVMYVASFAARGAPEVRAAKPPIIDGSIAEWTSVANGTKFNGNNTYTDIYGAAKLMGALWTMSMARKHPRMRFITVDPGMARGTSGTSPLPLGQKLLIEAVMWVMQTLGKAHSVDVGAKRYVDVLLNEDEFKTGIWWGSKKGLTGALANQSAHWPEIIDNANVQNNADTVIHNFLSQAVNPSNRA</sequence>
<dbReference type="Pfam" id="PF00106">
    <property type="entry name" value="adh_short"/>
    <property type="match status" value="1"/>
</dbReference>
<dbReference type="OrthoDB" id="109589at2"/>
<dbReference type="InterPro" id="IPR002347">
    <property type="entry name" value="SDR_fam"/>
</dbReference>
<comment type="caution">
    <text evidence="3">The sequence shown here is derived from an EMBL/GenBank/DDBJ whole genome shotgun (WGS) entry which is preliminary data.</text>
</comment>
<dbReference type="Proteomes" id="UP000321113">
    <property type="component" value="Unassembled WGS sequence"/>
</dbReference>
<keyword evidence="4" id="KW-1185">Reference proteome</keyword>
<dbReference type="Gene3D" id="3.40.50.720">
    <property type="entry name" value="NAD(P)-binding Rossmann-like Domain"/>
    <property type="match status" value="1"/>
</dbReference>
<proteinExistence type="inferred from homology"/>
<dbReference type="EMBL" id="BJXK01000004">
    <property type="protein sequence ID" value="GEM78899.1"/>
    <property type="molecule type" value="Genomic_DNA"/>
</dbReference>
<protein>
    <recommendedName>
        <fullName evidence="5">Short-chain dehydrogenase</fullName>
    </recommendedName>
</protein>
<dbReference type="SUPFAM" id="SSF51735">
    <property type="entry name" value="NAD(P)-binding Rossmann-fold domains"/>
    <property type="match status" value="1"/>
</dbReference>
<dbReference type="RefSeq" id="WP_119008662.1">
    <property type="nucleotide sequence ID" value="NZ_BJXK01000004.1"/>
</dbReference>
<evidence type="ECO:0000256" key="1">
    <source>
        <dbReference type="ARBA" id="ARBA00006484"/>
    </source>
</evidence>